<organism evidence="2 3">
    <name type="scientific">Aliarcobacter butzleri L355</name>
    <dbReference type="NCBI Taxonomy" id="1447263"/>
    <lineage>
        <taxon>Bacteria</taxon>
        <taxon>Pseudomonadati</taxon>
        <taxon>Campylobacterota</taxon>
        <taxon>Epsilonproteobacteria</taxon>
        <taxon>Campylobacterales</taxon>
        <taxon>Arcobacteraceae</taxon>
        <taxon>Aliarcobacter</taxon>
    </lineage>
</organism>
<keyword evidence="1" id="KW-0175">Coiled coil</keyword>
<feature type="coiled-coil region" evidence="1">
    <location>
        <begin position="34"/>
        <end position="71"/>
    </location>
</feature>
<evidence type="ECO:0000313" key="2">
    <source>
        <dbReference type="EMBL" id="KLE08163.1"/>
    </source>
</evidence>
<dbReference type="PATRIC" id="fig|1447263.3.peg.1996"/>
<evidence type="ECO:0000256" key="1">
    <source>
        <dbReference type="SAM" id="Coils"/>
    </source>
</evidence>
<sequence length="86" mass="9991">MQIGKNLKKCKEENSLVLNIPSNLNQKLIDGYRVKLFSKMKDSLEKKKLSLEKEELELKKLVRENRVIDIKKLSINNSFYTPILGA</sequence>
<comment type="caution">
    <text evidence="2">The sequence shown here is derived from an EMBL/GenBank/DDBJ whole genome shotgun (WGS) entry which is preliminary data.</text>
</comment>
<name>A0A0G9KVH9_9BACT</name>
<dbReference type="Proteomes" id="UP000035154">
    <property type="component" value="Unassembled WGS sequence"/>
</dbReference>
<gene>
    <name evidence="2" type="ORF">AF80_10230</name>
</gene>
<dbReference type="RefSeq" id="WP_046998770.1">
    <property type="nucleotide sequence ID" value="NZ_JAIW01000063.1"/>
</dbReference>
<dbReference type="AlphaFoldDB" id="A0A0G9KVH9"/>
<evidence type="ECO:0000313" key="3">
    <source>
        <dbReference type="Proteomes" id="UP000035154"/>
    </source>
</evidence>
<dbReference type="EMBL" id="JAIW01000063">
    <property type="protein sequence ID" value="KLE08163.1"/>
    <property type="molecule type" value="Genomic_DNA"/>
</dbReference>
<reference evidence="2 3" key="1">
    <citation type="submission" date="2014-01" db="EMBL/GenBank/DDBJ databases">
        <title>Development of a Comparative Genomic Fingerprinting Assay for High Resolution Genotyping of Arcobacter butzleri.</title>
        <authorList>
            <person name="Webb A.L."/>
            <person name="Inglis G.D."/>
            <person name="Kruczkiewicz P."/>
            <person name="Selinger L.B."/>
            <person name="Taboada E.N."/>
        </authorList>
    </citation>
    <scope>NUCLEOTIDE SEQUENCE [LARGE SCALE GENOMIC DNA]</scope>
    <source>
        <strain evidence="2 3">L355</strain>
    </source>
</reference>
<accession>A0A0G9KVH9</accession>
<protein>
    <submittedName>
        <fullName evidence="2">Uncharacterized protein</fullName>
    </submittedName>
</protein>
<proteinExistence type="predicted"/>